<dbReference type="Proteomes" id="UP000075635">
    <property type="component" value="Unassembled WGS sequence"/>
</dbReference>
<proteinExistence type="predicted"/>
<accession>A0A150RIT2</accession>
<evidence type="ECO:0000313" key="1">
    <source>
        <dbReference type="EMBL" id="KYF80177.1"/>
    </source>
</evidence>
<organism evidence="1 2">
    <name type="scientific">Sorangium cellulosum</name>
    <name type="common">Polyangium cellulosum</name>
    <dbReference type="NCBI Taxonomy" id="56"/>
    <lineage>
        <taxon>Bacteria</taxon>
        <taxon>Pseudomonadati</taxon>
        <taxon>Myxococcota</taxon>
        <taxon>Polyangia</taxon>
        <taxon>Polyangiales</taxon>
        <taxon>Polyangiaceae</taxon>
        <taxon>Sorangium</taxon>
    </lineage>
</organism>
<dbReference type="EMBL" id="JEMB01002567">
    <property type="protein sequence ID" value="KYF80177.1"/>
    <property type="molecule type" value="Genomic_DNA"/>
</dbReference>
<name>A0A150RIT2_SORCE</name>
<gene>
    <name evidence="1" type="ORF">BE17_52880</name>
</gene>
<evidence type="ECO:0000313" key="2">
    <source>
        <dbReference type="Proteomes" id="UP000075635"/>
    </source>
</evidence>
<sequence length="76" mass="8156">MLLQIARDKGIPFIDLMASSAAWLDSIGRAPARAFYVDGDAARSSRWMGPRGTVGRELVAGPFSIDAAVVSVHNRL</sequence>
<reference evidence="1 2" key="1">
    <citation type="submission" date="2014-02" db="EMBL/GenBank/DDBJ databases">
        <title>The small core and large imbalanced accessory genome model reveals a collaborative survival strategy of Sorangium cellulosum strains in nature.</title>
        <authorList>
            <person name="Han K."/>
            <person name="Peng R."/>
            <person name="Blom J."/>
            <person name="Li Y.-Z."/>
        </authorList>
    </citation>
    <scope>NUCLEOTIDE SEQUENCE [LARGE SCALE GENOMIC DNA]</scope>
    <source>
        <strain evidence="1 2">So0011-07</strain>
    </source>
</reference>
<comment type="caution">
    <text evidence="1">The sequence shown here is derived from an EMBL/GenBank/DDBJ whole genome shotgun (WGS) entry which is preliminary data.</text>
</comment>
<protein>
    <submittedName>
        <fullName evidence="1">Uncharacterized protein</fullName>
    </submittedName>
</protein>
<dbReference type="AlphaFoldDB" id="A0A150RIT2"/>